<evidence type="ECO:0000313" key="2">
    <source>
        <dbReference type="Proteomes" id="UP000481861"/>
    </source>
</evidence>
<evidence type="ECO:0000313" key="1">
    <source>
        <dbReference type="EMBL" id="KAF2870110.1"/>
    </source>
</evidence>
<organism evidence="1 2">
    <name type="scientific">Massariosphaeria phaeospora</name>
    <dbReference type="NCBI Taxonomy" id="100035"/>
    <lineage>
        <taxon>Eukaryota</taxon>
        <taxon>Fungi</taxon>
        <taxon>Dikarya</taxon>
        <taxon>Ascomycota</taxon>
        <taxon>Pezizomycotina</taxon>
        <taxon>Dothideomycetes</taxon>
        <taxon>Pleosporomycetidae</taxon>
        <taxon>Pleosporales</taxon>
        <taxon>Pleosporales incertae sedis</taxon>
        <taxon>Massariosphaeria</taxon>
    </lineage>
</organism>
<accession>A0A7C8IBQ2</accession>
<sequence length="79" mass="8972">MAIVAACLPILRPLFTDTYINVIMHKMRRGEHSGREHGDTRISNPTSDIVALRADSRSTMELDKVDGLERPPRHEIYTV</sequence>
<proteinExistence type="predicted"/>
<reference evidence="1 2" key="1">
    <citation type="submission" date="2020-01" db="EMBL/GenBank/DDBJ databases">
        <authorList>
            <consortium name="DOE Joint Genome Institute"/>
            <person name="Haridas S."/>
            <person name="Albert R."/>
            <person name="Binder M."/>
            <person name="Bloem J."/>
            <person name="Labutti K."/>
            <person name="Salamov A."/>
            <person name="Andreopoulos B."/>
            <person name="Baker S.E."/>
            <person name="Barry K."/>
            <person name="Bills G."/>
            <person name="Bluhm B.H."/>
            <person name="Cannon C."/>
            <person name="Castanera R."/>
            <person name="Culley D.E."/>
            <person name="Daum C."/>
            <person name="Ezra D."/>
            <person name="Gonzalez J.B."/>
            <person name="Henrissat B."/>
            <person name="Kuo A."/>
            <person name="Liang C."/>
            <person name="Lipzen A."/>
            <person name="Lutzoni F."/>
            <person name="Magnuson J."/>
            <person name="Mondo S."/>
            <person name="Nolan M."/>
            <person name="Ohm R."/>
            <person name="Pangilinan J."/>
            <person name="Park H.-J.H."/>
            <person name="Ramirez L."/>
            <person name="Alfaro M."/>
            <person name="Sun H."/>
            <person name="Tritt A."/>
            <person name="Yoshinaga Y."/>
            <person name="Zwiers L.-H.L."/>
            <person name="Turgeon B.G."/>
            <person name="Goodwin S.B."/>
            <person name="Spatafora J.W."/>
            <person name="Crous P.W."/>
            <person name="Grigoriev I.V."/>
        </authorList>
    </citation>
    <scope>NUCLEOTIDE SEQUENCE [LARGE SCALE GENOMIC DNA]</scope>
    <source>
        <strain evidence="1 2">CBS 611.86</strain>
    </source>
</reference>
<dbReference type="AlphaFoldDB" id="A0A7C8IBQ2"/>
<dbReference type="Proteomes" id="UP000481861">
    <property type="component" value="Unassembled WGS sequence"/>
</dbReference>
<gene>
    <name evidence="1" type="ORF">BDV95DRAFT_575072</name>
</gene>
<keyword evidence="2" id="KW-1185">Reference proteome</keyword>
<dbReference type="EMBL" id="JAADJZ010000014">
    <property type="protein sequence ID" value="KAF2870110.1"/>
    <property type="molecule type" value="Genomic_DNA"/>
</dbReference>
<comment type="caution">
    <text evidence="1">The sequence shown here is derived from an EMBL/GenBank/DDBJ whole genome shotgun (WGS) entry which is preliminary data.</text>
</comment>
<protein>
    <submittedName>
        <fullName evidence="1">Uncharacterized protein</fullName>
    </submittedName>
</protein>
<name>A0A7C8IBQ2_9PLEO</name>